<accession>A0A9P1H4C0</accession>
<protein>
    <submittedName>
        <fullName evidence="2">Uncharacterized protein</fullName>
    </submittedName>
</protein>
<proteinExistence type="predicted"/>
<reference evidence="2" key="1">
    <citation type="submission" date="2022-11" db="EMBL/GenBank/DDBJ databases">
        <authorList>
            <person name="Scott C."/>
            <person name="Bruce N."/>
        </authorList>
    </citation>
    <scope>NUCLEOTIDE SEQUENCE</scope>
</reference>
<evidence type="ECO:0000313" key="3">
    <source>
        <dbReference type="Proteomes" id="UP000838763"/>
    </source>
</evidence>
<keyword evidence="3" id="KW-1185">Reference proteome</keyword>
<sequence length="262" mass="30252">MTWLVIPNERSRRRQRAVFIANYMSERGVDDEQSRQEVPQLSNVRPWGSSELSPRHHRRSWERPDAERQRRIEDRVREQARDQAAHEQGLSVLRRRVGAGILDGVRRPREARRARDAQQPHASTTTSGTSGSRQVTFGFDPWEFPGPDEDDDNNEAWDTLLTTLTPDPQPPSAGVVRLGIPRLILRPDFGREPSRLADSGFSGDGPRAAVSYTFSERRRHWRQMRDFAREIRSDSVERYTERIIDELNRIERRGGIIPDGTP</sequence>
<evidence type="ECO:0000256" key="1">
    <source>
        <dbReference type="SAM" id="MobiDB-lite"/>
    </source>
</evidence>
<organism evidence="2 3">
    <name type="scientific">Parascedosporium putredinis</name>
    <dbReference type="NCBI Taxonomy" id="1442378"/>
    <lineage>
        <taxon>Eukaryota</taxon>
        <taxon>Fungi</taxon>
        <taxon>Dikarya</taxon>
        <taxon>Ascomycota</taxon>
        <taxon>Pezizomycotina</taxon>
        <taxon>Sordariomycetes</taxon>
        <taxon>Hypocreomycetidae</taxon>
        <taxon>Microascales</taxon>
        <taxon>Microascaceae</taxon>
        <taxon>Parascedosporium</taxon>
    </lineage>
</organism>
<name>A0A9P1H4C0_9PEZI</name>
<dbReference type="Proteomes" id="UP000838763">
    <property type="component" value="Unassembled WGS sequence"/>
</dbReference>
<evidence type="ECO:0000313" key="2">
    <source>
        <dbReference type="EMBL" id="CAI4215346.1"/>
    </source>
</evidence>
<feature type="region of interest" description="Disordered" evidence="1">
    <location>
        <begin position="103"/>
        <end position="138"/>
    </location>
</feature>
<dbReference type="AlphaFoldDB" id="A0A9P1H4C0"/>
<dbReference type="EMBL" id="CALLCH030000012">
    <property type="protein sequence ID" value="CAI4215346.1"/>
    <property type="molecule type" value="Genomic_DNA"/>
</dbReference>
<feature type="region of interest" description="Disordered" evidence="1">
    <location>
        <begin position="27"/>
        <end position="70"/>
    </location>
</feature>
<feature type="compositionally biased region" description="Low complexity" evidence="1">
    <location>
        <begin position="123"/>
        <end position="132"/>
    </location>
</feature>
<dbReference type="OrthoDB" id="10642993at2759"/>
<feature type="compositionally biased region" description="Basic and acidic residues" evidence="1">
    <location>
        <begin position="104"/>
        <end position="118"/>
    </location>
</feature>
<comment type="caution">
    <text evidence="2">The sequence shown here is derived from an EMBL/GenBank/DDBJ whole genome shotgun (WGS) entry which is preliminary data.</text>
</comment>
<feature type="compositionally biased region" description="Basic and acidic residues" evidence="1">
    <location>
        <begin position="61"/>
        <end position="70"/>
    </location>
</feature>
<gene>
    <name evidence="2" type="ORF">PPNO1_LOCUS5059</name>
</gene>